<dbReference type="EMBL" id="JAAIWM010000006">
    <property type="protein sequence ID" value="NEY73325.1"/>
    <property type="molecule type" value="Genomic_DNA"/>
</dbReference>
<comment type="similarity">
    <text evidence="9">Belongs to the acetylglutamate kinase family. ArgB subfamily.</text>
</comment>
<keyword evidence="12" id="KW-1185">Reference proteome</keyword>
<comment type="subcellular location">
    <subcellularLocation>
        <location evidence="9">Cytoplasm</location>
    </subcellularLocation>
</comment>
<evidence type="ECO:0000259" key="10">
    <source>
        <dbReference type="Pfam" id="PF00696"/>
    </source>
</evidence>
<comment type="pathway">
    <text evidence="1 9">Amino-acid biosynthesis; L-arginine biosynthesis; N(2)-acetyl-L-ornithine from L-glutamate: step 2/4.</text>
</comment>
<dbReference type="PANTHER" id="PTHR23342">
    <property type="entry name" value="N-ACETYLGLUTAMATE SYNTHASE"/>
    <property type="match status" value="1"/>
</dbReference>
<evidence type="ECO:0000256" key="3">
    <source>
        <dbReference type="ARBA" id="ARBA00022605"/>
    </source>
</evidence>
<accession>A0A6M0QAI9</accession>
<keyword evidence="4 9" id="KW-0808">Transferase</keyword>
<dbReference type="EC" id="2.7.2.8" evidence="9"/>
<evidence type="ECO:0000256" key="8">
    <source>
        <dbReference type="ARBA" id="ARBA00048141"/>
    </source>
</evidence>
<feature type="domain" description="Aspartate/glutamate/uridylate kinase" evidence="10">
    <location>
        <begin position="3"/>
        <end position="238"/>
    </location>
</feature>
<name>A0A6M0QAI9_9BACI</name>
<dbReference type="RefSeq" id="WP_163180795.1">
    <property type="nucleotide sequence ID" value="NZ_JAAIWM010000006.1"/>
</dbReference>
<keyword evidence="7 9" id="KW-0067">ATP-binding</keyword>
<dbReference type="HAMAP" id="MF_00082">
    <property type="entry name" value="ArgB"/>
    <property type="match status" value="1"/>
</dbReference>
<dbReference type="AlphaFoldDB" id="A0A6M0QAI9"/>
<dbReference type="SUPFAM" id="SSF53633">
    <property type="entry name" value="Carbamate kinase-like"/>
    <property type="match status" value="1"/>
</dbReference>
<sequence>MEYVVIKCGGSVMENLPKSFYENIVQLHQSGTVKPILVHGGGPLISSLLTKLGIETKFVNGLRVTTAEMLDLVEMVLSGTVNKQMVRRLIGVNGKAIGVSGVDGMLLKSEPTKDADQLGYVGEVVGVNYDVLNTILNAGHIPVVSPIGIDESGQRYNINGDVAASAVAKSLGAKLCMISDIPGIYTEQNGKKVTLKQVTKQDAEEMITDGVIAGGMIPKVKAAIDGLLHGIPEVVIINGMEPDSLLTFASGSEIGTKIVLAGEGQYVY</sequence>
<dbReference type="NCBIfam" id="TIGR00761">
    <property type="entry name" value="argB"/>
    <property type="match status" value="1"/>
</dbReference>
<dbReference type="InterPro" id="IPR004662">
    <property type="entry name" value="AcgluKinase_fam"/>
</dbReference>
<comment type="function">
    <text evidence="9">Catalyzes the ATP-dependent phosphorylation of N-acetyl-L-glutamate.</text>
</comment>
<keyword evidence="6 9" id="KW-0418">Kinase</keyword>
<dbReference type="FunFam" id="3.40.1160.10:FF:000004">
    <property type="entry name" value="Acetylglutamate kinase"/>
    <property type="match status" value="1"/>
</dbReference>
<evidence type="ECO:0000256" key="6">
    <source>
        <dbReference type="ARBA" id="ARBA00022777"/>
    </source>
</evidence>
<evidence type="ECO:0000313" key="12">
    <source>
        <dbReference type="Proteomes" id="UP000481043"/>
    </source>
</evidence>
<dbReference type="GO" id="GO:0005524">
    <property type="term" value="F:ATP binding"/>
    <property type="evidence" value="ECO:0007669"/>
    <property type="project" value="UniProtKB-UniRule"/>
</dbReference>
<feature type="binding site" evidence="9">
    <location>
        <begin position="41"/>
        <end position="42"/>
    </location>
    <ligand>
        <name>substrate</name>
    </ligand>
</feature>
<feature type="site" description="Transition state stabilizer" evidence="9">
    <location>
        <position position="7"/>
    </location>
</feature>
<keyword evidence="2 9" id="KW-0055">Arginine biosynthesis</keyword>
<comment type="catalytic activity">
    <reaction evidence="8 9">
        <text>N-acetyl-L-glutamate + ATP = N-acetyl-L-glutamyl 5-phosphate + ADP</text>
        <dbReference type="Rhea" id="RHEA:14629"/>
        <dbReference type="ChEBI" id="CHEBI:30616"/>
        <dbReference type="ChEBI" id="CHEBI:44337"/>
        <dbReference type="ChEBI" id="CHEBI:57936"/>
        <dbReference type="ChEBI" id="CHEBI:456216"/>
        <dbReference type="EC" id="2.7.2.8"/>
    </reaction>
</comment>
<dbReference type="InterPro" id="IPR037528">
    <property type="entry name" value="ArgB"/>
</dbReference>
<keyword evidence="9" id="KW-0963">Cytoplasm</keyword>
<dbReference type="Proteomes" id="UP000481043">
    <property type="component" value="Unassembled WGS sequence"/>
</dbReference>
<keyword evidence="3 9" id="KW-0028">Amino-acid biosynthesis</keyword>
<feature type="binding site" evidence="9">
    <location>
        <position position="63"/>
    </location>
    <ligand>
        <name>substrate</name>
    </ligand>
</feature>
<dbReference type="InterPro" id="IPR001048">
    <property type="entry name" value="Asp/Glu/Uridylate_kinase"/>
</dbReference>
<evidence type="ECO:0000256" key="7">
    <source>
        <dbReference type="ARBA" id="ARBA00022840"/>
    </source>
</evidence>
<dbReference type="Pfam" id="PF00696">
    <property type="entry name" value="AA_kinase"/>
    <property type="match status" value="1"/>
</dbReference>
<reference evidence="11 12" key="1">
    <citation type="submission" date="2020-02" db="EMBL/GenBank/DDBJ databases">
        <title>Bacillus aquiflavi sp. nov., isolated from yellow water of strong flavor Chinese baijiu in Yibin region of China.</title>
        <authorList>
            <person name="Xie J."/>
        </authorList>
    </citation>
    <scope>NUCLEOTIDE SEQUENCE [LARGE SCALE GENOMIC DNA]</scope>
    <source>
        <strain evidence="11 12">SA4</strain>
    </source>
</reference>
<evidence type="ECO:0000256" key="5">
    <source>
        <dbReference type="ARBA" id="ARBA00022741"/>
    </source>
</evidence>
<evidence type="ECO:0000313" key="11">
    <source>
        <dbReference type="EMBL" id="NEY73325.1"/>
    </source>
</evidence>
<evidence type="ECO:0000256" key="9">
    <source>
        <dbReference type="HAMAP-Rule" id="MF_00082"/>
    </source>
</evidence>
<proteinExistence type="inferred from homology"/>
<dbReference type="PANTHER" id="PTHR23342:SF0">
    <property type="entry name" value="N-ACETYLGLUTAMATE SYNTHASE, MITOCHONDRIAL"/>
    <property type="match status" value="1"/>
</dbReference>
<gene>
    <name evidence="9 11" type="primary">argB</name>
    <name evidence="11" type="ORF">G4D63_16445</name>
</gene>
<organism evidence="11 12">
    <name type="scientific">Bacillus mesophilus</name>
    <dbReference type="NCBI Taxonomy" id="1808955"/>
    <lineage>
        <taxon>Bacteria</taxon>
        <taxon>Bacillati</taxon>
        <taxon>Bacillota</taxon>
        <taxon>Bacilli</taxon>
        <taxon>Bacillales</taxon>
        <taxon>Bacillaceae</taxon>
        <taxon>Bacillus</taxon>
    </lineage>
</organism>
<feature type="site" description="Transition state stabilizer" evidence="9">
    <location>
        <position position="219"/>
    </location>
</feature>
<evidence type="ECO:0000256" key="2">
    <source>
        <dbReference type="ARBA" id="ARBA00022571"/>
    </source>
</evidence>
<dbReference type="GO" id="GO:0005737">
    <property type="term" value="C:cytoplasm"/>
    <property type="evidence" value="ECO:0007669"/>
    <property type="project" value="UniProtKB-SubCell"/>
</dbReference>
<dbReference type="CDD" id="cd04238">
    <property type="entry name" value="AAK_NAGK-like"/>
    <property type="match status" value="1"/>
</dbReference>
<dbReference type="InterPro" id="IPR036393">
    <property type="entry name" value="AceGlu_kinase-like_sf"/>
</dbReference>
<evidence type="ECO:0000256" key="4">
    <source>
        <dbReference type="ARBA" id="ARBA00022679"/>
    </source>
</evidence>
<dbReference type="GO" id="GO:0003991">
    <property type="term" value="F:acetylglutamate kinase activity"/>
    <property type="evidence" value="ECO:0007669"/>
    <property type="project" value="UniProtKB-UniRule"/>
</dbReference>
<dbReference type="PIRSF" id="PIRSF000728">
    <property type="entry name" value="NAGK"/>
    <property type="match status" value="1"/>
</dbReference>
<evidence type="ECO:0000256" key="1">
    <source>
        <dbReference type="ARBA" id="ARBA00004828"/>
    </source>
</evidence>
<feature type="binding site" evidence="9">
    <location>
        <position position="157"/>
    </location>
    <ligand>
        <name>substrate</name>
    </ligand>
</feature>
<dbReference type="GO" id="GO:0042450">
    <property type="term" value="P:L-arginine biosynthetic process via ornithine"/>
    <property type="evidence" value="ECO:0007669"/>
    <property type="project" value="UniProtKB-UniRule"/>
</dbReference>
<protein>
    <recommendedName>
        <fullName evidence="9">Acetylglutamate kinase</fullName>
        <ecNumber evidence="9">2.7.2.8</ecNumber>
    </recommendedName>
    <alternativeName>
        <fullName evidence="9">N-acetyl-L-glutamate 5-phosphotransferase</fullName>
    </alternativeName>
    <alternativeName>
        <fullName evidence="9">NAG kinase</fullName>
        <shortName evidence="9">NAGK</shortName>
    </alternativeName>
</protein>
<keyword evidence="5 9" id="KW-0547">Nucleotide-binding</keyword>
<dbReference type="Gene3D" id="3.40.1160.10">
    <property type="entry name" value="Acetylglutamate kinase-like"/>
    <property type="match status" value="1"/>
</dbReference>
<dbReference type="UniPathway" id="UPA00068">
    <property type="reaction ID" value="UER00107"/>
</dbReference>
<comment type="caution">
    <text evidence="11">The sequence shown here is derived from an EMBL/GenBank/DDBJ whole genome shotgun (WGS) entry which is preliminary data.</text>
</comment>